<dbReference type="InterPro" id="IPR029062">
    <property type="entry name" value="Class_I_gatase-like"/>
</dbReference>
<accession>A0A023X4V8</accession>
<dbReference type="InterPro" id="IPR044668">
    <property type="entry name" value="PuuD-like"/>
</dbReference>
<dbReference type="Proteomes" id="UP001281130">
    <property type="component" value="Unassembled WGS sequence"/>
</dbReference>
<dbReference type="SUPFAM" id="SSF52317">
    <property type="entry name" value="Class I glutamine amidotransferase-like"/>
    <property type="match status" value="1"/>
</dbReference>
<sequence length="268" mass="29028">MNETFPPTIGVTATLKEDTETVATRPLGRYVRNDLDYIEGVAEAGGIPIILPPVMGAGGPEGYARSVIGRLDGLLLSGGSDLDPSYYGEESLPELDVTVPERDMFEMALLELALERGIPVFGICRGMQILNVALGGTLYQDLPSQRHPDDGSHRQTDHKWEPRHEVVLEPGAWSSSLLVPEVGNSGWSTPVNSYHHQAIKDLAGGLRATGHAPDGIVEVVESRDFSEGWFLGVQWHAEAMRSVRPEHASLFRAHVEAASGYARGRVAA</sequence>
<dbReference type="STRING" id="42256.RradSPS_1742"/>
<keyword evidence="3" id="KW-1185">Reference proteome</keyword>
<reference evidence="2" key="2">
    <citation type="submission" date="2023-11" db="EMBL/GenBank/DDBJ databases">
        <title>MicrobeMod: A computational toolkit for identifying prokaryotic methylation and restriction-modification with nanopore sequencing.</title>
        <authorList>
            <person name="Crits-Christoph A."/>
            <person name="Kang S.C."/>
            <person name="Lee H."/>
            <person name="Ostrov N."/>
        </authorList>
    </citation>
    <scope>NUCLEOTIDE SEQUENCE</scope>
    <source>
        <strain evidence="2">ATCC 51242</strain>
    </source>
</reference>
<dbReference type="Pfam" id="PF07722">
    <property type="entry name" value="Peptidase_C26"/>
    <property type="match status" value="1"/>
</dbReference>
<dbReference type="EMBL" id="CP007514">
    <property type="protein sequence ID" value="AHY47025.1"/>
    <property type="molecule type" value="Genomic_DNA"/>
</dbReference>
<dbReference type="OrthoDB" id="9813383at2"/>
<dbReference type="GO" id="GO:0005829">
    <property type="term" value="C:cytosol"/>
    <property type="evidence" value="ECO:0007669"/>
    <property type="project" value="TreeGrafter"/>
</dbReference>
<name>A0A023X4V8_RUBRA</name>
<keyword evidence="1" id="KW-0808">Transferase</keyword>
<reference evidence="1 3" key="1">
    <citation type="submission" date="2014-03" db="EMBL/GenBank/DDBJ databases">
        <title>Complete genome sequence of the Radio-Resistant Rubrobacter radiotolerans RSPS-4.</title>
        <authorList>
            <person name="Egas C.C."/>
            <person name="Barroso C.C."/>
            <person name="Froufe H.J.C."/>
            <person name="Pacheco J.J."/>
            <person name="Albuquerque L.L."/>
            <person name="da Costa M.M.S."/>
        </authorList>
    </citation>
    <scope>NUCLEOTIDE SEQUENCE [LARGE SCALE GENOMIC DNA]</scope>
    <source>
        <strain evidence="1 3">RSPS-4</strain>
    </source>
</reference>
<dbReference type="HOGENOM" id="CLU_030756_2_1_11"/>
<dbReference type="AlphaFoldDB" id="A0A023X4V8"/>
<proteinExistence type="predicted"/>
<dbReference type="CDD" id="cd01745">
    <property type="entry name" value="GATase1_2"/>
    <property type="match status" value="1"/>
</dbReference>
<keyword evidence="2" id="KW-0378">Hydrolase</keyword>
<dbReference type="RefSeq" id="WP_038682034.1">
    <property type="nucleotide sequence ID" value="NZ_CP007514.1"/>
</dbReference>
<evidence type="ECO:0000313" key="1">
    <source>
        <dbReference type="EMBL" id="AHY47025.1"/>
    </source>
</evidence>
<evidence type="ECO:0000313" key="3">
    <source>
        <dbReference type="Proteomes" id="UP000025229"/>
    </source>
</evidence>
<keyword evidence="1" id="KW-0315">Glutamine amidotransferase</keyword>
<dbReference type="EMBL" id="JAWXXX010000001">
    <property type="protein sequence ID" value="MDX5894431.1"/>
    <property type="molecule type" value="Genomic_DNA"/>
</dbReference>
<organism evidence="1 3">
    <name type="scientific">Rubrobacter radiotolerans</name>
    <name type="common">Arthrobacter radiotolerans</name>
    <dbReference type="NCBI Taxonomy" id="42256"/>
    <lineage>
        <taxon>Bacteria</taxon>
        <taxon>Bacillati</taxon>
        <taxon>Actinomycetota</taxon>
        <taxon>Rubrobacteria</taxon>
        <taxon>Rubrobacterales</taxon>
        <taxon>Rubrobacteraceae</taxon>
        <taxon>Rubrobacter</taxon>
    </lineage>
</organism>
<evidence type="ECO:0000313" key="2">
    <source>
        <dbReference type="EMBL" id="MDX5894431.1"/>
    </source>
</evidence>
<gene>
    <name evidence="1" type="ORF">RradSPS_1742</name>
    <name evidence="2" type="ORF">SIL72_10375</name>
</gene>
<dbReference type="PANTHER" id="PTHR43235:SF1">
    <property type="entry name" value="GLUTAMINE AMIDOTRANSFERASE PB2B2.05-RELATED"/>
    <property type="match status" value="1"/>
</dbReference>
<dbReference type="GO" id="GO:0033969">
    <property type="term" value="F:gamma-glutamyl-gamma-aminobutyrate hydrolase activity"/>
    <property type="evidence" value="ECO:0007669"/>
    <property type="project" value="TreeGrafter"/>
</dbReference>
<dbReference type="KEGG" id="rrd:RradSPS_1742"/>
<dbReference type="PATRIC" id="fig|42256.3.peg.1765"/>
<dbReference type="eggNOG" id="COG2071">
    <property type="taxonomic scope" value="Bacteria"/>
</dbReference>
<protein>
    <submittedName>
        <fullName evidence="2">Gamma-glutamyl-gamma-aminobutyrate hydrolase family protein</fullName>
    </submittedName>
    <submittedName>
        <fullName evidence="1">Putative glutamine amidotransferase</fullName>
    </submittedName>
</protein>
<dbReference type="GO" id="GO:0006598">
    <property type="term" value="P:polyamine catabolic process"/>
    <property type="evidence" value="ECO:0007669"/>
    <property type="project" value="TreeGrafter"/>
</dbReference>
<dbReference type="InterPro" id="IPR011697">
    <property type="entry name" value="Peptidase_C26"/>
</dbReference>
<dbReference type="Proteomes" id="UP000025229">
    <property type="component" value="Chromosome"/>
</dbReference>
<dbReference type="Gene3D" id="3.40.50.880">
    <property type="match status" value="1"/>
</dbReference>
<dbReference type="PROSITE" id="PS51273">
    <property type="entry name" value="GATASE_TYPE_1"/>
    <property type="match status" value="1"/>
</dbReference>
<dbReference type="PANTHER" id="PTHR43235">
    <property type="entry name" value="GLUTAMINE AMIDOTRANSFERASE PB2B2.05-RELATED"/>
    <property type="match status" value="1"/>
</dbReference>
<dbReference type="GO" id="GO:0016740">
    <property type="term" value="F:transferase activity"/>
    <property type="evidence" value="ECO:0007669"/>
    <property type="project" value="UniProtKB-KW"/>
</dbReference>